<dbReference type="EMBL" id="FUEG01000008">
    <property type="protein sequence ID" value="SJL07235.1"/>
    <property type="molecule type" value="Genomic_DNA"/>
</dbReference>
<reference evidence="2" key="1">
    <citation type="journal article" date="2017" name="Nat. Ecol. Evol.">
        <title>Genome expansion and lineage-specific genetic innovations in the forest pathogenic fungi Armillaria.</title>
        <authorList>
            <person name="Sipos G."/>
            <person name="Prasanna A.N."/>
            <person name="Walter M.C."/>
            <person name="O'Connor E."/>
            <person name="Balint B."/>
            <person name="Krizsan K."/>
            <person name="Kiss B."/>
            <person name="Hess J."/>
            <person name="Varga T."/>
            <person name="Slot J."/>
            <person name="Riley R."/>
            <person name="Boka B."/>
            <person name="Rigling D."/>
            <person name="Barry K."/>
            <person name="Lee J."/>
            <person name="Mihaltcheva S."/>
            <person name="LaButti K."/>
            <person name="Lipzen A."/>
            <person name="Waldron R."/>
            <person name="Moloney N.M."/>
            <person name="Sperisen C."/>
            <person name="Kredics L."/>
            <person name="Vagvoelgyi C."/>
            <person name="Patrignani A."/>
            <person name="Fitzpatrick D."/>
            <person name="Nagy I."/>
            <person name="Doyle S."/>
            <person name="Anderson J.B."/>
            <person name="Grigoriev I.V."/>
            <person name="Gueldener U."/>
            <person name="Muensterkoetter M."/>
            <person name="Nagy L.G."/>
        </authorList>
    </citation>
    <scope>NUCLEOTIDE SEQUENCE [LARGE SCALE GENOMIC DNA]</scope>
    <source>
        <strain evidence="2">C18/9</strain>
    </source>
</reference>
<organism evidence="1 2">
    <name type="scientific">Armillaria ostoyae</name>
    <name type="common">Armillaria root rot fungus</name>
    <dbReference type="NCBI Taxonomy" id="47428"/>
    <lineage>
        <taxon>Eukaryota</taxon>
        <taxon>Fungi</taxon>
        <taxon>Dikarya</taxon>
        <taxon>Basidiomycota</taxon>
        <taxon>Agaricomycotina</taxon>
        <taxon>Agaricomycetes</taxon>
        <taxon>Agaricomycetidae</taxon>
        <taxon>Agaricales</taxon>
        <taxon>Marasmiineae</taxon>
        <taxon>Physalacriaceae</taxon>
        <taxon>Armillaria</taxon>
    </lineage>
</organism>
<evidence type="ECO:0008006" key="3">
    <source>
        <dbReference type="Google" id="ProtNLM"/>
    </source>
</evidence>
<sequence length="39" mass="4248">MVVEDSITRKLFLGYLENTVPPLSSPFPGPLSVLVMDNA</sequence>
<gene>
    <name evidence="1" type="ORF">ARMOST_10578</name>
</gene>
<evidence type="ECO:0000313" key="2">
    <source>
        <dbReference type="Proteomes" id="UP000219338"/>
    </source>
</evidence>
<proteinExistence type="predicted"/>
<keyword evidence="2" id="KW-1185">Reference proteome</keyword>
<name>A0A284RET2_ARMOS</name>
<dbReference type="AlphaFoldDB" id="A0A284RET2"/>
<protein>
    <recommendedName>
        <fullName evidence="3">Tc1-like transposase DDE domain-containing protein</fullName>
    </recommendedName>
</protein>
<evidence type="ECO:0000313" key="1">
    <source>
        <dbReference type="EMBL" id="SJL07235.1"/>
    </source>
</evidence>
<dbReference type="Proteomes" id="UP000219338">
    <property type="component" value="Unassembled WGS sequence"/>
</dbReference>
<accession>A0A284RET2</accession>